<evidence type="ECO:0000256" key="1">
    <source>
        <dbReference type="ARBA" id="ARBA00006430"/>
    </source>
</evidence>
<reference evidence="10 11" key="1">
    <citation type="journal article" date="2022" name="Res Sq">
        <title>Evolution of multicellular longitudinally dividing oral cavity symbionts (Neisseriaceae).</title>
        <authorList>
            <person name="Nyongesa S."/>
            <person name="Weber P."/>
            <person name="Bernet E."/>
            <person name="Pullido F."/>
            <person name="Nieckarz M."/>
            <person name="Delaby M."/>
            <person name="Nieves C."/>
            <person name="Viehboeck T."/>
            <person name="Krause N."/>
            <person name="Rivera-Millot A."/>
            <person name="Nakamura A."/>
            <person name="Vischer N."/>
            <person name="VanNieuwenhze M."/>
            <person name="Brun Y."/>
            <person name="Cava F."/>
            <person name="Bulgheresi S."/>
            <person name="Veyrier F."/>
        </authorList>
    </citation>
    <scope>NUCLEOTIDE SEQUENCE [LARGE SCALE GENOMIC DNA]</scope>
    <source>
        <strain evidence="10 11">CCUG 63373m</strain>
    </source>
</reference>
<evidence type="ECO:0000256" key="6">
    <source>
        <dbReference type="ARBA" id="ARBA00022847"/>
    </source>
</evidence>
<keyword evidence="3" id="KW-1003">Cell membrane</keyword>
<keyword evidence="4" id="KW-0762">Sugar transport</keyword>
<name>A0ABY4DV98_9NEIS</name>
<proteinExistence type="inferred from homology"/>
<dbReference type="Proteomes" id="UP000829817">
    <property type="component" value="Chromosome"/>
</dbReference>
<dbReference type="RefSeq" id="WP_244784758.1">
    <property type="nucleotide sequence ID" value="NZ_CP091508.1"/>
</dbReference>
<feature type="transmembrane region" description="Helical" evidence="9">
    <location>
        <begin position="88"/>
        <end position="109"/>
    </location>
</feature>
<feature type="transmembrane region" description="Helical" evidence="9">
    <location>
        <begin position="146"/>
        <end position="169"/>
    </location>
</feature>
<evidence type="ECO:0000313" key="11">
    <source>
        <dbReference type="Proteomes" id="UP000829817"/>
    </source>
</evidence>
<feature type="transmembrane region" description="Helical" evidence="9">
    <location>
        <begin position="215"/>
        <end position="237"/>
    </location>
</feature>
<keyword evidence="11" id="KW-1185">Reference proteome</keyword>
<keyword evidence="6" id="KW-0769">Symport</keyword>
<evidence type="ECO:0000256" key="2">
    <source>
        <dbReference type="ARBA" id="ARBA00022448"/>
    </source>
</evidence>
<feature type="transmembrane region" description="Helical" evidence="9">
    <location>
        <begin position="181"/>
        <end position="203"/>
    </location>
</feature>
<evidence type="ECO:0000256" key="9">
    <source>
        <dbReference type="SAM" id="Phobius"/>
    </source>
</evidence>
<dbReference type="Pfam" id="PF03812">
    <property type="entry name" value="KdgT"/>
    <property type="match status" value="1"/>
</dbReference>
<evidence type="ECO:0000313" key="10">
    <source>
        <dbReference type="EMBL" id="UOO81537.1"/>
    </source>
</evidence>
<dbReference type="EMBL" id="CP091508">
    <property type="protein sequence ID" value="UOO81537.1"/>
    <property type="molecule type" value="Genomic_DNA"/>
</dbReference>
<accession>A0ABY4DV98</accession>
<evidence type="ECO:0000256" key="8">
    <source>
        <dbReference type="ARBA" id="ARBA00023136"/>
    </source>
</evidence>
<keyword evidence="2" id="KW-0813">Transport</keyword>
<evidence type="ECO:0000256" key="4">
    <source>
        <dbReference type="ARBA" id="ARBA00022597"/>
    </source>
</evidence>
<evidence type="ECO:0000256" key="3">
    <source>
        <dbReference type="ARBA" id="ARBA00022475"/>
    </source>
</evidence>
<organism evidence="10 11">
    <name type="scientific">Uruburuella testudinis</name>
    <dbReference type="NCBI Taxonomy" id="1282863"/>
    <lineage>
        <taxon>Bacteria</taxon>
        <taxon>Pseudomonadati</taxon>
        <taxon>Pseudomonadota</taxon>
        <taxon>Betaproteobacteria</taxon>
        <taxon>Neisseriales</taxon>
        <taxon>Neisseriaceae</taxon>
        <taxon>Uruburuella</taxon>
    </lineage>
</organism>
<feature type="transmembrane region" description="Helical" evidence="9">
    <location>
        <begin position="121"/>
        <end position="140"/>
    </location>
</feature>
<keyword evidence="5 9" id="KW-0812">Transmembrane</keyword>
<feature type="transmembrane region" description="Helical" evidence="9">
    <location>
        <begin position="7"/>
        <end position="23"/>
    </location>
</feature>
<sequence length="264" mass="27656">MLLLAKYLVAVAIGLGIAFLMPQGTLWGLLPLAVIAAMSNSNGSLYVALAGQFGNKTDRGAISILSLNDGPFLTMVALGTAGLADLPLIALLAAVFPIILGFILGNSSRLVRVFLAPGEKLIIPFAAFAIGAGINLSVLFTSGAVGIVLGLMTVLLSGGAAMLFLYAWYTLRKRPRPARNILAGACESAVAGNAIATPAAIAMVDPRFLSIQDAATAQIATAVVVTAFVSPFLVAYVNRWQLRRGISPEYEERYLQGRHSDLPD</sequence>
<keyword evidence="7 9" id="KW-1133">Transmembrane helix</keyword>
<evidence type="ECO:0000256" key="5">
    <source>
        <dbReference type="ARBA" id="ARBA00022692"/>
    </source>
</evidence>
<comment type="similarity">
    <text evidence="1">Belongs to the KdgT transporter family.</text>
</comment>
<protein>
    <submittedName>
        <fullName evidence="10">2-keto-3-deoxygluconate permease</fullName>
    </submittedName>
</protein>
<keyword evidence="8 9" id="KW-0472">Membrane</keyword>
<gene>
    <name evidence="10" type="ORF">LVJ83_11470</name>
</gene>
<evidence type="ECO:0000256" key="7">
    <source>
        <dbReference type="ARBA" id="ARBA00022989"/>
    </source>
</evidence>
<dbReference type="InterPro" id="IPR004684">
    <property type="entry name" value="2keto-3dGluconate_permease"/>
</dbReference>